<dbReference type="CDD" id="cd19757">
    <property type="entry name" value="Bbox1"/>
    <property type="match status" value="1"/>
</dbReference>
<dbReference type="Pfam" id="PF18803">
    <property type="entry name" value="CxC2"/>
    <property type="match status" value="1"/>
</dbReference>
<dbReference type="PANTHER" id="PTHR33096:SF1">
    <property type="entry name" value="CXC1-LIKE CYSTEINE CLUSTER ASSOCIATED WITH KDZ TRANSPOSASES DOMAIN-CONTAINING PROTEIN"/>
    <property type="match status" value="1"/>
</dbReference>
<evidence type="ECO:0000259" key="1">
    <source>
        <dbReference type="Pfam" id="PF18803"/>
    </source>
</evidence>
<dbReference type="Proteomes" id="UP000053558">
    <property type="component" value="Unassembled WGS sequence"/>
</dbReference>
<dbReference type="OMA" id="INAHREQ"/>
<dbReference type="Pfam" id="PF18758">
    <property type="entry name" value="KDZ"/>
    <property type="match status" value="1"/>
</dbReference>
<dbReference type="eggNOG" id="ENOG502SJXV">
    <property type="taxonomic scope" value="Eukaryota"/>
</dbReference>
<name>R7SHZ9_CONPW</name>
<dbReference type="OrthoDB" id="3261436at2759"/>
<feature type="domain" description="CxC2-like cysteine cluster KDZ transposase-associated" evidence="1">
    <location>
        <begin position="82"/>
        <end position="189"/>
    </location>
</feature>
<dbReference type="GeneID" id="19208560"/>
<reference evidence="3" key="1">
    <citation type="journal article" date="2012" name="Science">
        <title>The Paleozoic origin of enzymatic lignin decomposition reconstructed from 31 fungal genomes.</title>
        <authorList>
            <person name="Floudas D."/>
            <person name="Binder M."/>
            <person name="Riley R."/>
            <person name="Barry K."/>
            <person name="Blanchette R.A."/>
            <person name="Henrissat B."/>
            <person name="Martinez A.T."/>
            <person name="Otillar R."/>
            <person name="Spatafora J.W."/>
            <person name="Yadav J.S."/>
            <person name="Aerts A."/>
            <person name="Benoit I."/>
            <person name="Boyd A."/>
            <person name="Carlson A."/>
            <person name="Copeland A."/>
            <person name="Coutinho P.M."/>
            <person name="de Vries R.P."/>
            <person name="Ferreira P."/>
            <person name="Findley K."/>
            <person name="Foster B."/>
            <person name="Gaskell J."/>
            <person name="Glotzer D."/>
            <person name="Gorecki P."/>
            <person name="Heitman J."/>
            <person name="Hesse C."/>
            <person name="Hori C."/>
            <person name="Igarashi K."/>
            <person name="Jurgens J.A."/>
            <person name="Kallen N."/>
            <person name="Kersten P."/>
            <person name="Kohler A."/>
            <person name="Kuees U."/>
            <person name="Kumar T.K.A."/>
            <person name="Kuo A."/>
            <person name="LaButti K."/>
            <person name="Larrondo L.F."/>
            <person name="Lindquist E."/>
            <person name="Ling A."/>
            <person name="Lombard V."/>
            <person name="Lucas S."/>
            <person name="Lundell T."/>
            <person name="Martin R."/>
            <person name="McLaughlin D.J."/>
            <person name="Morgenstern I."/>
            <person name="Morin E."/>
            <person name="Murat C."/>
            <person name="Nagy L.G."/>
            <person name="Nolan M."/>
            <person name="Ohm R.A."/>
            <person name="Patyshakuliyeva A."/>
            <person name="Rokas A."/>
            <person name="Ruiz-Duenas F.J."/>
            <person name="Sabat G."/>
            <person name="Salamov A."/>
            <person name="Samejima M."/>
            <person name="Schmutz J."/>
            <person name="Slot J.C."/>
            <person name="St John F."/>
            <person name="Stenlid J."/>
            <person name="Sun H."/>
            <person name="Sun S."/>
            <person name="Syed K."/>
            <person name="Tsang A."/>
            <person name="Wiebenga A."/>
            <person name="Young D."/>
            <person name="Pisabarro A."/>
            <person name="Eastwood D.C."/>
            <person name="Martin F."/>
            <person name="Cullen D."/>
            <person name="Grigoriev I.V."/>
            <person name="Hibbett D.S."/>
        </authorList>
    </citation>
    <scope>NUCLEOTIDE SEQUENCE [LARGE SCALE GENOMIC DNA]</scope>
    <source>
        <strain evidence="3">RWD-64-598 SS2</strain>
    </source>
</reference>
<accession>R7SHZ9</accession>
<proteinExistence type="predicted"/>
<sequence length="911" mass="104681">PHKDFFELRHTYLQEMIRLEGRGTHMYDKECPQCKSPGPQYRCVDCHGGILYCEGCMVKKHAEAPLHRIKAWNGTFFESKTLKDMGLRVQLGHPPGVRCNNPKQAYANDFVVIDIHGIHQVGVDFCQCETTHNDYQQLLRAEWFPASVSDPKTAATFRVLENFHLLSLESKSSAYEFYRSLSRATDNLGILEKKDRYDNFLIMVRQWRHLKMLKRTGRGHVSEGLDETPEGACAVQCPACPHPGKNLPDDWESAPPHKSRWLYGLFVAIDANFRLKRKAVSREELDPSFGDGWAYFVKEQPFQDWLASQPDPPHRSSCSNHKAVNMANTKFARGLAVTGVGTVDCARHNMKLPCGVGNLIAGERYNVMDYILFSTLRWAQLRVFKISYDIGCQWFKNLWARVAKLPEYLAFSPIGRIFHFLVPKFHLPAHILSCRTRFSFNFTPGVGRTDGEAPERGWANINPVASSTKEMGPGHRKDTLNDFFGDWNWKKTTGLGLELHRKLSIAIARRADHQEDFIDMERTLPQPQLTVWLKEVEAWENGQTEPNPFESRVQKPTQLSVRLELAKREAKELAKGLPTTHSEITRGVLIAAGIDIEDLQRRLRAERQSVGQNAVDHQVKVQNRANALQIRIENWAKAQVLHMPAVVMLRSKRDSSSKPVNPESITLYLPSQLPLTATCGLQLREIEWELRVSQAHDALGNLRQTLQYRYYLYKDKDRNARGQGANTRAHNIIDTVTSKIKAYRDAYRDAYGALLRLKPVLRKHALPSELRVLRDADVRAMPEELDGETEGKRRISWIWLASPLDPYDENDPALIDTIRVEWCKARARAMRWTEEVELLVEEMRRTIAFLKWQTEWWVRYGERRTLAVPEDEEGSRAYALRQASNRRALALNFTSKWTESLSMLQSKHSHC</sequence>
<dbReference type="PANTHER" id="PTHR33096">
    <property type="entry name" value="CXC2 DOMAIN-CONTAINING PROTEIN"/>
    <property type="match status" value="1"/>
</dbReference>
<dbReference type="KEGG" id="cput:CONPUDRAFT_67303"/>
<gene>
    <name evidence="2" type="ORF">CONPUDRAFT_67303</name>
</gene>
<dbReference type="EMBL" id="JH711591">
    <property type="protein sequence ID" value="EIW74674.1"/>
    <property type="molecule type" value="Genomic_DNA"/>
</dbReference>
<dbReference type="AlphaFoldDB" id="R7SHZ9"/>
<keyword evidence="3" id="KW-1185">Reference proteome</keyword>
<dbReference type="InterPro" id="IPR041457">
    <property type="entry name" value="CxC2_KDZ-assoc"/>
</dbReference>
<feature type="non-terminal residue" evidence="2">
    <location>
        <position position="1"/>
    </location>
</feature>
<dbReference type="InterPro" id="IPR040521">
    <property type="entry name" value="KDZ"/>
</dbReference>
<evidence type="ECO:0000313" key="2">
    <source>
        <dbReference type="EMBL" id="EIW74674.1"/>
    </source>
</evidence>
<evidence type="ECO:0000313" key="3">
    <source>
        <dbReference type="Proteomes" id="UP000053558"/>
    </source>
</evidence>
<protein>
    <recommendedName>
        <fullName evidence="1">CxC2-like cysteine cluster KDZ transposase-associated domain-containing protein</fullName>
    </recommendedName>
</protein>
<dbReference type="RefSeq" id="XP_007775127.1">
    <property type="nucleotide sequence ID" value="XM_007776937.1"/>
</dbReference>
<organism evidence="2 3">
    <name type="scientific">Coniophora puteana (strain RWD-64-598)</name>
    <name type="common">Brown rot fungus</name>
    <dbReference type="NCBI Taxonomy" id="741705"/>
    <lineage>
        <taxon>Eukaryota</taxon>
        <taxon>Fungi</taxon>
        <taxon>Dikarya</taxon>
        <taxon>Basidiomycota</taxon>
        <taxon>Agaricomycotina</taxon>
        <taxon>Agaricomycetes</taxon>
        <taxon>Agaricomycetidae</taxon>
        <taxon>Boletales</taxon>
        <taxon>Coniophorineae</taxon>
        <taxon>Coniophoraceae</taxon>
        <taxon>Coniophora</taxon>
    </lineage>
</organism>